<comment type="caution">
    <text evidence="1">The sequence shown here is derived from an EMBL/GenBank/DDBJ whole genome shotgun (WGS) entry which is preliminary data.</text>
</comment>
<sequence length="257" mass="29361">MHTHANFKSLVEGVTSAEAIWDRVGCALECERQFVHKTSPWEANLWEENALDCFTINLESIDRLYYINHENGVCDDNYELLARVEHKGHHLFVELIGGWFSDSKLTGGGEIFVGFNANLFLTTISTKVPNEQLLYKSLTEDGHLKEGDIVMGRWHKDSPMLKFLCHEAVYRNRHRLVFYREHTMLRSPSSSTPCYSHQAPAHHTTLTKLQHTMLLSPSSSTPCYAHQAPAHHATLTKLQHTTLRSPRRGEGVAEWIE</sequence>
<dbReference type="Proteomes" id="UP001286313">
    <property type="component" value="Unassembled WGS sequence"/>
</dbReference>
<evidence type="ECO:0000313" key="2">
    <source>
        <dbReference type="Proteomes" id="UP001286313"/>
    </source>
</evidence>
<name>A0AAE1GC61_PETCI</name>
<dbReference type="AlphaFoldDB" id="A0AAE1GC61"/>
<proteinExistence type="predicted"/>
<reference evidence="1" key="1">
    <citation type="submission" date="2023-10" db="EMBL/GenBank/DDBJ databases">
        <title>Genome assemblies of two species of porcelain crab, Petrolisthes cinctipes and Petrolisthes manimaculis (Anomura: Porcellanidae).</title>
        <authorList>
            <person name="Angst P."/>
        </authorList>
    </citation>
    <scope>NUCLEOTIDE SEQUENCE</scope>
    <source>
        <strain evidence="1">PB745_01</strain>
        <tissue evidence="1">Gill</tissue>
    </source>
</reference>
<dbReference type="EMBL" id="JAWQEG010000501">
    <property type="protein sequence ID" value="KAK3889175.1"/>
    <property type="molecule type" value="Genomic_DNA"/>
</dbReference>
<accession>A0AAE1GC61</accession>
<organism evidence="1 2">
    <name type="scientific">Petrolisthes cinctipes</name>
    <name type="common">Flat porcelain crab</name>
    <dbReference type="NCBI Taxonomy" id="88211"/>
    <lineage>
        <taxon>Eukaryota</taxon>
        <taxon>Metazoa</taxon>
        <taxon>Ecdysozoa</taxon>
        <taxon>Arthropoda</taxon>
        <taxon>Crustacea</taxon>
        <taxon>Multicrustacea</taxon>
        <taxon>Malacostraca</taxon>
        <taxon>Eumalacostraca</taxon>
        <taxon>Eucarida</taxon>
        <taxon>Decapoda</taxon>
        <taxon>Pleocyemata</taxon>
        <taxon>Anomura</taxon>
        <taxon>Galatheoidea</taxon>
        <taxon>Porcellanidae</taxon>
        <taxon>Petrolisthes</taxon>
    </lineage>
</organism>
<gene>
    <name evidence="1" type="ORF">Pcinc_006748</name>
</gene>
<protein>
    <submittedName>
        <fullName evidence="1">Uncharacterized protein</fullName>
    </submittedName>
</protein>
<keyword evidence="2" id="KW-1185">Reference proteome</keyword>
<evidence type="ECO:0000313" key="1">
    <source>
        <dbReference type="EMBL" id="KAK3889175.1"/>
    </source>
</evidence>